<dbReference type="PANTHER" id="PTHR42037">
    <property type="match status" value="1"/>
</dbReference>
<accession>A0ABY2HDN8</accession>
<protein>
    <recommendedName>
        <fullName evidence="3">C2H2-type domain-containing protein</fullName>
    </recommendedName>
</protein>
<organism evidence="1 2">
    <name type="scientific">Trichoderma ghanense</name>
    <dbReference type="NCBI Taxonomy" id="65468"/>
    <lineage>
        <taxon>Eukaryota</taxon>
        <taxon>Fungi</taxon>
        <taxon>Dikarya</taxon>
        <taxon>Ascomycota</taxon>
        <taxon>Pezizomycotina</taxon>
        <taxon>Sordariomycetes</taxon>
        <taxon>Hypocreomycetidae</taxon>
        <taxon>Hypocreales</taxon>
        <taxon>Hypocreaceae</taxon>
        <taxon>Trichoderma</taxon>
    </lineage>
</organism>
<evidence type="ECO:0000313" key="2">
    <source>
        <dbReference type="Proteomes" id="UP001642720"/>
    </source>
</evidence>
<dbReference type="Proteomes" id="UP001642720">
    <property type="component" value="Unassembled WGS sequence"/>
</dbReference>
<evidence type="ECO:0000313" key="1">
    <source>
        <dbReference type="EMBL" id="TFB05802.1"/>
    </source>
</evidence>
<reference evidence="1 2" key="1">
    <citation type="submission" date="2018-01" db="EMBL/GenBank/DDBJ databases">
        <title>Genome characterization of the sugarcane-associated fungus Trichoderma ghanense CCMA-1212 and their application in lignocelulose bioconversion.</title>
        <authorList>
            <person name="Steindorff A.S."/>
            <person name="Mendes T.D."/>
            <person name="Vilela E.S.D."/>
            <person name="Rodrigues D.S."/>
            <person name="Formighieri E.F."/>
            <person name="Melo I.S."/>
            <person name="Favaro L.C.L."/>
        </authorList>
    </citation>
    <scope>NUCLEOTIDE SEQUENCE [LARGE SCALE GENOMIC DNA]</scope>
    <source>
        <strain evidence="1 2">CCMA-1212</strain>
    </source>
</reference>
<proteinExistence type="predicted"/>
<dbReference type="PANTHER" id="PTHR42037:SF1">
    <property type="match status" value="1"/>
</dbReference>
<comment type="caution">
    <text evidence="1">The sequence shown here is derived from an EMBL/GenBank/DDBJ whole genome shotgun (WGS) entry which is preliminary data.</text>
</comment>
<dbReference type="Pfam" id="PF14441">
    <property type="entry name" value="OTT_1508_deam"/>
    <property type="match status" value="1"/>
</dbReference>
<sequence>MTMSTINTIDASRPIDHTTQEPIPLGSRVVHKFFEPIILLVALVDAVRNTAKPRPPEPEIDVQDPTQLFCAFVNKLGHVCDREKGGETVTSFVVLRNEAHPQRAHYVFAVNRQTDSQLQSTATYVRTLLRKVGQAPEGRANQHEARHSLLYHVLLFNRPRVSFYLRELRAQAALCLEKCLSDVTHEIMSADDMIAEQLENILDIPEAGSSLTLPASSDIHKCETTVQLLIRIDRSQVGAIIESRAQEDRIAGYRSMECWADLLHTMRRILAYQQSVQFFLLAKERWPNLFQNATVSFLSSSRPIPKPIRNKSLSAEGIVGRMTRKEKVMKIFKQFVQDLQAFDLDDRIKQEYGRRTFRPTVHAEVLLLDWISKQSRTALVSFFNDYRYIGSSKPTCKLCDYYFQEHRLNVGHRISHGNLYSSWRVPDVFPYQGQMEIANRQVMVDRLLERVRKEAFDLVSKKAVPSAKVDDSLTASARMTLWEVRSLHGSNTDADVDDIASLLGQVDIS</sequence>
<dbReference type="RefSeq" id="XP_073562003.1">
    <property type="nucleotide sequence ID" value="XM_073698956.1"/>
</dbReference>
<evidence type="ECO:0008006" key="3">
    <source>
        <dbReference type="Google" id="ProtNLM"/>
    </source>
</evidence>
<keyword evidence="2" id="KW-1185">Reference proteome</keyword>
<dbReference type="EMBL" id="PPTA01000002">
    <property type="protein sequence ID" value="TFB05802.1"/>
    <property type="molecule type" value="Genomic_DNA"/>
</dbReference>
<dbReference type="InterPro" id="IPR027796">
    <property type="entry name" value="OTT_1508_deam-like"/>
</dbReference>
<name>A0ABY2HDN8_9HYPO</name>
<dbReference type="GeneID" id="300573406"/>
<gene>
    <name evidence="1" type="ORF">CCMA1212_001534</name>
</gene>